<evidence type="ECO:0000256" key="3">
    <source>
        <dbReference type="ARBA" id="ARBA00023239"/>
    </source>
</evidence>
<keyword evidence="4" id="KW-0961">Cell wall biogenesis/degradation</keyword>
<dbReference type="GO" id="GO:0071555">
    <property type="term" value="P:cell wall organization"/>
    <property type="evidence" value="ECO:0007669"/>
    <property type="project" value="UniProtKB-KW"/>
</dbReference>
<dbReference type="GO" id="GO:0019867">
    <property type="term" value="C:outer membrane"/>
    <property type="evidence" value="ECO:0007669"/>
    <property type="project" value="InterPro"/>
</dbReference>
<dbReference type="GO" id="GO:0009253">
    <property type="term" value="P:peptidoglycan catabolic process"/>
    <property type="evidence" value="ECO:0007669"/>
    <property type="project" value="TreeGrafter"/>
</dbReference>
<dbReference type="Gene3D" id="2.40.240.50">
    <property type="entry name" value="Barwin-like endoglucanases"/>
    <property type="match status" value="1"/>
</dbReference>
<dbReference type="PANTHER" id="PTHR30124">
    <property type="entry name" value="MEMBRANE-BOUND LYTIC MUREIN TRANSGLYCOSYLASE A"/>
    <property type="match status" value="1"/>
</dbReference>
<keyword evidence="3" id="KW-0456">Lyase</keyword>
<proteinExistence type="predicted"/>
<feature type="domain" description="Lytic transglycosylase MltA" evidence="7">
    <location>
        <begin position="169"/>
        <end position="308"/>
    </location>
</feature>
<feature type="compositionally biased region" description="Pro residues" evidence="6">
    <location>
        <begin position="46"/>
        <end position="63"/>
    </location>
</feature>
<dbReference type="GO" id="GO:0008933">
    <property type="term" value="F:peptidoglycan lytic transglycosylase activity"/>
    <property type="evidence" value="ECO:0007669"/>
    <property type="project" value="TreeGrafter"/>
</dbReference>
<dbReference type="GO" id="GO:0009254">
    <property type="term" value="P:peptidoglycan turnover"/>
    <property type="evidence" value="ECO:0007669"/>
    <property type="project" value="InterPro"/>
</dbReference>
<dbReference type="PIRSF" id="PIRSF019422">
    <property type="entry name" value="MltA"/>
    <property type="match status" value="1"/>
</dbReference>
<sequence length="407" mass="44108">MVHQTMATSSTSASSASSKISPMTLNPLRLVVTALIVGTLAACSTPPAPSPSRPGAIPPPPPASSVVLPGDTGPLPPPLAQPKSRWVPVRWAELPGFTEDALHEAWNAWIKSCERPVPPFTALCSDVRQLSIATADEQRAWLVARLQPYRVEATDGNAEGLLTAYYEPMMDAARQPGNGFTVPVYRLPAGFGARKPWYTRQQIETLPEAQAALAGRAIAWLRDPVESMVLHIQGSGRLRITEADGSTTTVRVAYAGTNDQPYQSIGRWLLDQGYTRDATWPGIRAWLAANPQRTNELMWTNPRYVFFKEEPLVGMDASFGPKGAQGVPLTPGRSIAVDRQSIPYGTPVWLASSGPQVQLSRMVLAQDTGSAILGAVRADYFTGWGPEAGDIAGRLKQNLRLWALWPK</sequence>
<dbReference type="EC" id="4.2.2.n1" evidence="2"/>
<dbReference type="SMART" id="SM00925">
    <property type="entry name" value="MltA"/>
    <property type="match status" value="1"/>
</dbReference>
<dbReference type="InterPro" id="IPR026044">
    <property type="entry name" value="MltA"/>
</dbReference>
<dbReference type="InterPro" id="IPR005300">
    <property type="entry name" value="MltA_B"/>
</dbReference>
<dbReference type="SUPFAM" id="SSF50685">
    <property type="entry name" value="Barwin-like endoglucanases"/>
    <property type="match status" value="1"/>
</dbReference>
<dbReference type="OrthoDB" id="9783686at2"/>
<reference evidence="8 9" key="1">
    <citation type="submission" date="2017-07" db="EMBL/GenBank/DDBJ databases">
        <title>Acidovorax KNDSW TSA 6 genome sequence and assembly.</title>
        <authorList>
            <person name="Mayilraj S."/>
        </authorList>
    </citation>
    <scope>NUCLEOTIDE SEQUENCE [LARGE SCALE GENOMIC DNA]</scope>
    <source>
        <strain evidence="8 9">KNDSW-TSA6</strain>
    </source>
</reference>
<comment type="caution">
    <text evidence="8">The sequence shown here is derived from an EMBL/GenBank/DDBJ whole genome shotgun (WGS) entry which is preliminary data.</text>
</comment>
<evidence type="ECO:0000313" key="9">
    <source>
        <dbReference type="Proteomes" id="UP000215441"/>
    </source>
</evidence>
<feature type="region of interest" description="Disordered" evidence="6">
    <location>
        <begin position="44"/>
        <end position="82"/>
    </location>
</feature>
<evidence type="ECO:0000256" key="5">
    <source>
        <dbReference type="ARBA" id="ARBA00030918"/>
    </source>
</evidence>
<dbReference type="PANTHER" id="PTHR30124:SF0">
    <property type="entry name" value="MEMBRANE-BOUND LYTIC MUREIN TRANSGLYCOSYLASE A"/>
    <property type="match status" value="1"/>
</dbReference>
<dbReference type="Pfam" id="PF06725">
    <property type="entry name" value="3D"/>
    <property type="match status" value="1"/>
</dbReference>
<name>A0A235EM35_9BURK</name>
<feature type="compositionally biased region" description="Low complexity" evidence="6">
    <location>
        <begin position="64"/>
        <end position="73"/>
    </location>
</feature>
<evidence type="ECO:0000259" key="7">
    <source>
        <dbReference type="SMART" id="SM00925"/>
    </source>
</evidence>
<dbReference type="Pfam" id="PF03562">
    <property type="entry name" value="MltA"/>
    <property type="match status" value="1"/>
</dbReference>
<dbReference type="EMBL" id="NOIG01000007">
    <property type="protein sequence ID" value="OYD50091.1"/>
    <property type="molecule type" value="Genomic_DNA"/>
</dbReference>
<dbReference type="GO" id="GO:0004553">
    <property type="term" value="F:hydrolase activity, hydrolyzing O-glycosyl compounds"/>
    <property type="evidence" value="ECO:0007669"/>
    <property type="project" value="InterPro"/>
</dbReference>
<gene>
    <name evidence="8" type="ORF">CBY09_11040</name>
</gene>
<dbReference type="AlphaFoldDB" id="A0A235EM35"/>
<keyword evidence="9" id="KW-1185">Reference proteome</keyword>
<evidence type="ECO:0000256" key="1">
    <source>
        <dbReference type="ARBA" id="ARBA00001420"/>
    </source>
</evidence>
<accession>A0A235EM35</accession>
<dbReference type="CDD" id="cd14668">
    <property type="entry name" value="mlta_B"/>
    <property type="match status" value="1"/>
</dbReference>
<evidence type="ECO:0000256" key="6">
    <source>
        <dbReference type="SAM" id="MobiDB-lite"/>
    </source>
</evidence>
<organism evidence="8 9">
    <name type="scientific">Acidovorax kalamii</name>
    <dbReference type="NCBI Taxonomy" id="2004485"/>
    <lineage>
        <taxon>Bacteria</taxon>
        <taxon>Pseudomonadati</taxon>
        <taxon>Pseudomonadota</taxon>
        <taxon>Betaproteobacteria</taxon>
        <taxon>Burkholderiales</taxon>
        <taxon>Comamonadaceae</taxon>
        <taxon>Acidovorax</taxon>
    </lineage>
</organism>
<evidence type="ECO:0000256" key="4">
    <source>
        <dbReference type="ARBA" id="ARBA00023316"/>
    </source>
</evidence>
<dbReference type="InterPro" id="IPR010611">
    <property type="entry name" value="3D_dom"/>
</dbReference>
<dbReference type="Gene3D" id="2.40.40.10">
    <property type="entry name" value="RlpA-like domain"/>
    <property type="match status" value="2"/>
</dbReference>
<protein>
    <recommendedName>
        <fullName evidence="2">peptidoglycan lytic exotransglycosylase</fullName>
        <ecNumber evidence="2">4.2.2.n1</ecNumber>
    </recommendedName>
    <alternativeName>
        <fullName evidence="5">Murein hydrolase A</fullName>
    </alternativeName>
</protein>
<dbReference type="CDD" id="cd14485">
    <property type="entry name" value="mltA_like_LT_A"/>
    <property type="match status" value="1"/>
</dbReference>
<evidence type="ECO:0000313" key="8">
    <source>
        <dbReference type="EMBL" id="OYD50091.1"/>
    </source>
</evidence>
<dbReference type="Proteomes" id="UP000215441">
    <property type="component" value="Unassembled WGS sequence"/>
</dbReference>
<evidence type="ECO:0000256" key="2">
    <source>
        <dbReference type="ARBA" id="ARBA00012587"/>
    </source>
</evidence>
<dbReference type="InterPro" id="IPR036908">
    <property type="entry name" value="RlpA-like_sf"/>
</dbReference>
<comment type="catalytic activity">
    <reaction evidence="1">
        <text>Exolytic cleavage of the (1-&gt;4)-beta-glycosidic linkage between N-acetylmuramic acid (MurNAc) and N-acetylglucosamine (GlcNAc) residues in peptidoglycan, from either the reducing or the non-reducing ends of the peptidoglycan chains, with concomitant formation of a 1,6-anhydrobond in the MurNAc residue.</text>
        <dbReference type="EC" id="4.2.2.n1"/>
    </reaction>
</comment>